<comment type="caution">
    <text evidence="2">The sequence shown here is derived from an EMBL/GenBank/DDBJ whole genome shotgun (WGS) entry which is preliminary data.</text>
</comment>
<accession>A0A1Y2HPX3</accession>
<gene>
    <name evidence="2" type="ORF">BCR44DRAFT_322324</name>
</gene>
<evidence type="ECO:0000313" key="3">
    <source>
        <dbReference type="Proteomes" id="UP000193411"/>
    </source>
</evidence>
<dbReference type="Proteomes" id="UP000193411">
    <property type="component" value="Unassembled WGS sequence"/>
</dbReference>
<evidence type="ECO:0000256" key="1">
    <source>
        <dbReference type="SAM" id="SignalP"/>
    </source>
</evidence>
<name>A0A1Y2HPX3_9FUNG</name>
<keyword evidence="3" id="KW-1185">Reference proteome</keyword>
<feature type="chain" id="PRO_5011988269" evidence="1">
    <location>
        <begin position="20"/>
        <end position="171"/>
    </location>
</feature>
<organism evidence="2 3">
    <name type="scientific">Catenaria anguillulae PL171</name>
    <dbReference type="NCBI Taxonomy" id="765915"/>
    <lineage>
        <taxon>Eukaryota</taxon>
        <taxon>Fungi</taxon>
        <taxon>Fungi incertae sedis</taxon>
        <taxon>Blastocladiomycota</taxon>
        <taxon>Blastocladiomycetes</taxon>
        <taxon>Blastocladiales</taxon>
        <taxon>Catenariaceae</taxon>
        <taxon>Catenaria</taxon>
    </lineage>
</organism>
<sequence>MPIHHFGHIFVTSFRLFLSVIIHESDFIHCTMIVHPITAHEQQRATHNTLHSRQDSFPPMPNHLLQSSSLCFFLSEPHLPALDIQTAAYLASALSACVTRIPSPLPPAAGEASSSRSCTLRSTPQPHKRVCWFESTCVDFGDMPRQRMRARAKAGEKQSDGSWIPVWASER</sequence>
<dbReference type="AlphaFoldDB" id="A0A1Y2HPX3"/>
<feature type="signal peptide" evidence="1">
    <location>
        <begin position="1"/>
        <end position="19"/>
    </location>
</feature>
<evidence type="ECO:0000313" key="2">
    <source>
        <dbReference type="EMBL" id="ORZ36658.1"/>
    </source>
</evidence>
<proteinExistence type="predicted"/>
<dbReference type="EMBL" id="MCFL01000016">
    <property type="protein sequence ID" value="ORZ36658.1"/>
    <property type="molecule type" value="Genomic_DNA"/>
</dbReference>
<protein>
    <submittedName>
        <fullName evidence="2">Uncharacterized protein</fullName>
    </submittedName>
</protein>
<reference evidence="2 3" key="1">
    <citation type="submission" date="2016-07" db="EMBL/GenBank/DDBJ databases">
        <title>Pervasive Adenine N6-methylation of Active Genes in Fungi.</title>
        <authorList>
            <consortium name="DOE Joint Genome Institute"/>
            <person name="Mondo S.J."/>
            <person name="Dannebaum R.O."/>
            <person name="Kuo R.C."/>
            <person name="Labutti K."/>
            <person name="Haridas S."/>
            <person name="Kuo A."/>
            <person name="Salamov A."/>
            <person name="Ahrendt S.R."/>
            <person name="Lipzen A."/>
            <person name="Sullivan W."/>
            <person name="Andreopoulos W.B."/>
            <person name="Clum A."/>
            <person name="Lindquist E."/>
            <person name="Daum C."/>
            <person name="Ramamoorthy G.K."/>
            <person name="Gryganskyi A."/>
            <person name="Culley D."/>
            <person name="Magnuson J.K."/>
            <person name="James T.Y."/>
            <person name="O'Malley M.A."/>
            <person name="Stajich J.E."/>
            <person name="Spatafora J.W."/>
            <person name="Visel A."/>
            <person name="Grigoriev I.V."/>
        </authorList>
    </citation>
    <scope>NUCLEOTIDE SEQUENCE [LARGE SCALE GENOMIC DNA]</scope>
    <source>
        <strain evidence="2 3">PL171</strain>
    </source>
</reference>
<keyword evidence="1" id="KW-0732">Signal</keyword>